<feature type="compositionally biased region" description="Low complexity" evidence="2">
    <location>
        <begin position="56"/>
        <end position="67"/>
    </location>
</feature>
<reference evidence="4" key="2">
    <citation type="submission" date="2020-09" db="EMBL/GenBank/DDBJ databases">
        <authorList>
            <person name="Sun Q."/>
            <person name="Ohkuma M."/>
        </authorList>
    </citation>
    <scope>NUCLEOTIDE SEQUENCE</scope>
    <source>
        <strain evidence="4">JCM 14359</strain>
    </source>
</reference>
<dbReference type="PROSITE" id="PS50966">
    <property type="entry name" value="ZF_SWIM"/>
    <property type="match status" value="1"/>
</dbReference>
<evidence type="ECO:0000259" key="3">
    <source>
        <dbReference type="PROSITE" id="PS50966"/>
    </source>
</evidence>
<feature type="compositionally biased region" description="Acidic residues" evidence="2">
    <location>
        <begin position="7"/>
        <end position="16"/>
    </location>
</feature>
<gene>
    <name evidence="4" type="ORF">GCM10008995_26840</name>
</gene>
<keyword evidence="1" id="KW-0863">Zinc-finger</keyword>
<proteinExistence type="predicted"/>
<dbReference type="Proteomes" id="UP000653099">
    <property type="component" value="Unassembled WGS sequence"/>
</dbReference>
<evidence type="ECO:0000313" key="5">
    <source>
        <dbReference type="Proteomes" id="UP000653099"/>
    </source>
</evidence>
<protein>
    <recommendedName>
        <fullName evidence="3">SWIM-type domain-containing protein</fullName>
    </recommendedName>
</protein>
<evidence type="ECO:0000313" key="4">
    <source>
        <dbReference type="EMBL" id="GGJ15653.1"/>
    </source>
</evidence>
<organism evidence="4 5">
    <name type="scientific">Halobellus salinus</name>
    <dbReference type="NCBI Taxonomy" id="931585"/>
    <lineage>
        <taxon>Archaea</taxon>
        <taxon>Methanobacteriati</taxon>
        <taxon>Methanobacteriota</taxon>
        <taxon>Stenosarchaea group</taxon>
        <taxon>Halobacteria</taxon>
        <taxon>Halobacteriales</taxon>
        <taxon>Haloferacaceae</taxon>
        <taxon>Halobellus</taxon>
    </lineage>
</organism>
<dbReference type="AlphaFoldDB" id="A0A830ERV8"/>
<name>A0A830ERV8_9EURY</name>
<feature type="compositionally biased region" description="Basic and acidic residues" evidence="2">
    <location>
        <begin position="17"/>
        <end position="28"/>
    </location>
</feature>
<feature type="compositionally biased region" description="Low complexity" evidence="2">
    <location>
        <begin position="80"/>
        <end position="93"/>
    </location>
</feature>
<keyword evidence="1" id="KW-0479">Metal-binding</keyword>
<reference evidence="4" key="1">
    <citation type="journal article" date="2014" name="Int. J. Syst. Evol. Microbiol.">
        <title>Complete genome sequence of Corynebacterium casei LMG S-19264T (=DSM 44701T), isolated from a smear-ripened cheese.</title>
        <authorList>
            <consortium name="US DOE Joint Genome Institute (JGI-PGF)"/>
            <person name="Walter F."/>
            <person name="Albersmeier A."/>
            <person name="Kalinowski J."/>
            <person name="Ruckert C."/>
        </authorList>
    </citation>
    <scope>NUCLEOTIDE SEQUENCE</scope>
    <source>
        <strain evidence="4">JCM 14359</strain>
    </source>
</reference>
<sequence length="209" mass="22250">MSHGDGDPADDNGPEEGSEREASHERDPQPAPGSDPADTPDPDPDTDTGILDSDADAAASNSDADAAVPPSEPEADTTDDAPTATDYAVPTDTGSDAETAWLRSLADAGELTPGAVESMLALHDDRGGRAIEAVSEGRVKQYQDFTVVVGHEDEYVVEDGGCTCKDTAYNLDPENPNDRCWHVLAVAIAERIGEVDHHEMWYSEVREFL</sequence>
<feature type="region of interest" description="Disordered" evidence="2">
    <location>
        <begin position="1"/>
        <end position="95"/>
    </location>
</feature>
<keyword evidence="1" id="KW-0862">Zinc</keyword>
<dbReference type="GO" id="GO:0008270">
    <property type="term" value="F:zinc ion binding"/>
    <property type="evidence" value="ECO:0007669"/>
    <property type="project" value="UniProtKB-KW"/>
</dbReference>
<accession>A0A830ERV8</accession>
<comment type="caution">
    <text evidence="4">The sequence shown here is derived from an EMBL/GenBank/DDBJ whole genome shotgun (WGS) entry which is preliminary data.</text>
</comment>
<feature type="domain" description="SWIM-type" evidence="3">
    <location>
        <begin position="145"/>
        <end position="191"/>
    </location>
</feature>
<keyword evidence="5" id="KW-1185">Reference proteome</keyword>
<evidence type="ECO:0000256" key="1">
    <source>
        <dbReference type="PROSITE-ProRule" id="PRU00325"/>
    </source>
</evidence>
<evidence type="ECO:0000256" key="2">
    <source>
        <dbReference type="SAM" id="MobiDB-lite"/>
    </source>
</evidence>
<dbReference type="InterPro" id="IPR007527">
    <property type="entry name" value="Znf_SWIM"/>
</dbReference>
<dbReference type="EMBL" id="BMOC01000023">
    <property type="protein sequence ID" value="GGJ15653.1"/>
    <property type="molecule type" value="Genomic_DNA"/>
</dbReference>